<comment type="caution">
    <text evidence="2">The sequence shown here is derived from an EMBL/GenBank/DDBJ whole genome shotgun (WGS) entry which is preliminary data.</text>
</comment>
<dbReference type="Proteomes" id="UP000485058">
    <property type="component" value="Unassembled WGS sequence"/>
</dbReference>
<sequence>MAQAQAHPHRHAGSCAPQNILTTRLAIIGAPLSTMSHRPANWVARVLPAVVARHAMATASTPSGPASHLHAPRSTLTGGPCGLLSGNRGV</sequence>
<organism evidence="2 3">
    <name type="scientific">Haematococcus lacustris</name>
    <name type="common">Green alga</name>
    <name type="synonym">Haematococcus pluvialis</name>
    <dbReference type="NCBI Taxonomy" id="44745"/>
    <lineage>
        <taxon>Eukaryota</taxon>
        <taxon>Viridiplantae</taxon>
        <taxon>Chlorophyta</taxon>
        <taxon>core chlorophytes</taxon>
        <taxon>Chlorophyceae</taxon>
        <taxon>CS clade</taxon>
        <taxon>Chlamydomonadales</taxon>
        <taxon>Haematococcaceae</taxon>
        <taxon>Haematococcus</taxon>
    </lineage>
</organism>
<accession>A0A6A0A9P6</accession>
<proteinExistence type="predicted"/>
<evidence type="ECO:0000313" key="3">
    <source>
        <dbReference type="Proteomes" id="UP000485058"/>
    </source>
</evidence>
<protein>
    <submittedName>
        <fullName evidence="2">Uncharacterized protein</fullName>
    </submittedName>
</protein>
<evidence type="ECO:0000256" key="1">
    <source>
        <dbReference type="SAM" id="MobiDB-lite"/>
    </source>
</evidence>
<reference evidence="2 3" key="1">
    <citation type="submission" date="2020-02" db="EMBL/GenBank/DDBJ databases">
        <title>Draft genome sequence of Haematococcus lacustris strain NIES-144.</title>
        <authorList>
            <person name="Morimoto D."/>
            <person name="Nakagawa S."/>
            <person name="Yoshida T."/>
            <person name="Sawayama S."/>
        </authorList>
    </citation>
    <scope>NUCLEOTIDE SEQUENCE [LARGE SCALE GENOMIC DNA]</scope>
    <source>
        <strain evidence="2 3">NIES-144</strain>
    </source>
</reference>
<dbReference type="EMBL" id="BLLF01004322">
    <property type="protein sequence ID" value="GFH29385.1"/>
    <property type="molecule type" value="Genomic_DNA"/>
</dbReference>
<keyword evidence="3" id="KW-1185">Reference proteome</keyword>
<feature type="region of interest" description="Disordered" evidence="1">
    <location>
        <begin position="57"/>
        <end position="90"/>
    </location>
</feature>
<dbReference type="AlphaFoldDB" id="A0A6A0A9P6"/>
<gene>
    <name evidence="2" type="ORF">HaLaN_28032</name>
</gene>
<name>A0A6A0A9P6_HAELA</name>
<evidence type="ECO:0000313" key="2">
    <source>
        <dbReference type="EMBL" id="GFH29385.1"/>
    </source>
</evidence>